<feature type="region of interest" description="Disordered" evidence="1">
    <location>
        <begin position="330"/>
        <end position="381"/>
    </location>
</feature>
<evidence type="ECO:0000256" key="2">
    <source>
        <dbReference type="SAM" id="Phobius"/>
    </source>
</evidence>
<sequence length="590" mass="63750">MNFASFASAGYVLSCLTNCGATSSGYTSISVYSSCTDFSIPLQFTIGQRSDIVKLKSTDQFTIAFQGSAWYTLALSSSSPFDWSIACTINMLVRPDGTLNTSPEVVMVSPINIALGVFYYLTIPVYDSDGDDVRCRFATHNGTLNECASICAPASVPSGTILYPNCTLKIKGTSLYDYYAIAIQVEDFWNTTTTIPFSSVPVQFLVYVLTQPSCPLPIVYSTNNTDSCTAVQAGTPLSIQLFAQSYCGTNITDIGTVSFPIVLKSSLTQYNSTVWTVTITYTPTTSQIGIQRLCAITADTNGLQSNQYCLTFLVGDQLPEFCIGTDTTTATSTTSTTETTSTTSTTTTATTTSTTSTTSATTTSTTSTTSTTKTTSTTSTTSTTTSLTNMLIAQSNGNGINLALLLGLLLPLLALLALCCTCCYCCYKRPKKLRRKQRENEEKSAYYRKQYINDGSDVNSEVPIAKLLNDSSASGLSSSEFNNSQTTSSSFLWPSTLQMHYNNQINNSSKTLSNRSLLSPSTLSWNYPGDQNLENPSPISFISSTSVLYNSSSRQSSQLPREQFGSSVLGQAYSEQELRSNMHTATKMAW</sequence>
<evidence type="ECO:0000256" key="1">
    <source>
        <dbReference type="SAM" id="MobiDB-lite"/>
    </source>
</evidence>
<keyword evidence="2" id="KW-0472">Membrane</keyword>
<comment type="caution">
    <text evidence="3">The sequence shown here is derived from an EMBL/GenBank/DDBJ whole genome shotgun (WGS) entry which is preliminary data.</text>
</comment>
<evidence type="ECO:0000313" key="4">
    <source>
        <dbReference type="EMBL" id="CAF4103994.1"/>
    </source>
</evidence>
<dbReference type="EMBL" id="CAJNOK010019376">
    <property type="protein sequence ID" value="CAF1298385.1"/>
    <property type="molecule type" value="Genomic_DNA"/>
</dbReference>
<proteinExistence type="predicted"/>
<name>A0A8S2F1R6_9BILA</name>
<evidence type="ECO:0000313" key="3">
    <source>
        <dbReference type="EMBL" id="CAF1298385.1"/>
    </source>
</evidence>
<gene>
    <name evidence="3" type="ORF">OVA965_LOCUS28414</name>
    <name evidence="4" type="ORF">TMI583_LOCUS29165</name>
</gene>
<keyword evidence="2" id="KW-0812">Transmembrane</keyword>
<dbReference type="Proteomes" id="UP000677228">
    <property type="component" value="Unassembled WGS sequence"/>
</dbReference>
<dbReference type="AlphaFoldDB" id="A0A8S2F1R6"/>
<protein>
    <submittedName>
        <fullName evidence="3">Uncharacterized protein</fullName>
    </submittedName>
</protein>
<reference evidence="3" key="1">
    <citation type="submission" date="2021-02" db="EMBL/GenBank/DDBJ databases">
        <authorList>
            <person name="Nowell W R."/>
        </authorList>
    </citation>
    <scope>NUCLEOTIDE SEQUENCE</scope>
</reference>
<feature type="transmembrane region" description="Helical" evidence="2">
    <location>
        <begin position="402"/>
        <end position="427"/>
    </location>
</feature>
<keyword evidence="2" id="KW-1133">Transmembrane helix</keyword>
<evidence type="ECO:0000313" key="5">
    <source>
        <dbReference type="Proteomes" id="UP000677228"/>
    </source>
</evidence>
<organism evidence="3 5">
    <name type="scientific">Didymodactylos carnosus</name>
    <dbReference type="NCBI Taxonomy" id="1234261"/>
    <lineage>
        <taxon>Eukaryota</taxon>
        <taxon>Metazoa</taxon>
        <taxon>Spiralia</taxon>
        <taxon>Gnathifera</taxon>
        <taxon>Rotifera</taxon>
        <taxon>Eurotatoria</taxon>
        <taxon>Bdelloidea</taxon>
        <taxon>Philodinida</taxon>
        <taxon>Philodinidae</taxon>
        <taxon>Didymodactylos</taxon>
    </lineage>
</organism>
<accession>A0A8S2F1R6</accession>
<dbReference type="Proteomes" id="UP000682733">
    <property type="component" value="Unassembled WGS sequence"/>
</dbReference>
<dbReference type="EMBL" id="CAJOBA010040950">
    <property type="protein sequence ID" value="CAF4103994.1"/>
    <property type="molecule type" value="Genomic_DNA"/>
</dbReference>